<evidence type="ECO:0000313" key="2">
    <source>
        <dbReference type="EMBL" id="SFI80502.1"/>
    </source>
</evidence>
<dbReference type="InterPro" id="IPR001279">
    <property type="entry name" value="Metallo-B-lactamas"/>
</dbReference>
<keyword evidence="3" id="KW-1185">Reference proteome</keyword>
<dbReference type="PANTHER" id="PTHR42663:SF6">
    <property type="entry name" value="HYDROLASE C777.06C-RELATED"/>
    <property type="match status" value="1"/>
</dbReference>
<dbReference type="Pfam" id="PF12706">
    <property type="entry name" value="Lactamase_B_2"/>
    <property type="match status" value="1"/>
</dbReference>
<dbReference type="CDD" id="cd16279">
    <property type="entry name" value="metallo-hydrolase-like_MBL-fold"/>
    <property type="match status" value="1"/>
</dbReference>
<organism evidence="2 3">
    <name type="scientific">Treponema bryantii</name>
    <dbReference type="NCBI Taxonomy" id="163"/>
    <lineage>
        <taxon>Bacteria</taxon>
        <taxon>Pseudomonadati</taxon>
        <taxon>Spirochaetota</taxon>
        <taxon>Spirochaetia</taxon>
        <taxon>Spirochaetales</taxon>
        <taxon>Treponemataceae</taxon>
        <taxon>Treponema</taxon>
    </lineage>
</organism>
<gene>
    <name evidence="2" type="ORF">SAMN04487775_10683</name>
</gene>
<dbReference type="AlphaFoldDB" id="A0A1I3L6U3"/>
<accession>A0A1I3L6U3</accession>
<dbReference type="SMART" id="SM00849">
    <property type="entry name" value="Lactamase_B"/>
    <property type="match status" value="1"/>
</dbReference>
<sequence length="304" mass="33707">MKLTFLGTGTSHGVPVIGCDCEVCKSTDSKDKRGRCSAYIQLQTKDNKDKFILIDIGPDFRAQALRENIRQIDAVLLTHAHADHMFGLDDLRNFSCIMSNKPDNPLNEKYDKPPIPIYTNKPAATMLRTCFPYLFSEKAEGGGHAKISVIEQTQSFFIEETGITEITPIPMKHGSLETTGWLLTEKTSEGPRSIAYLTDCNFISDESIALIKEKSRLSDGGRLVHLVIDGLRIKEHSTHFNFLQALEASSKIGGENVWFTHLTHNSSHIQTAAYIEEHRAEFPGLAAVRSILPAYDGLVITSGS</sequence>
<dbReference type="SUPFAM" id="SSF56281">
    <property type="entry name" value="Metallo-hydrolase/oxidoreductase"/>
    <property type="match status" value="1"/>
</dbReference>
<protein>
    <submittedName>
        <fullName evidence="2">Phosphoribosyl 1,2-cyclic phosphate phosphodiesterase</fullName>
    </submittedName>
</protein>
<dbReference type="RefSeq" id="WP_074931768.1">
    <property type="nucleotide sequence ID" value="NZ_FORI01000006.1"/>
</dbReference>
<dbReference type="EMBL" id="FORI01000006">
    <property type="protein sequence ID" value="SFI80502.1"/>
    <property type="molecule type" value="Genomic_DNA"/>
</dbReference>
<reference evidence="3" key="1">
    <citation type="submission" date="2016-10" db="EMBL/GenBank/DDBJ databases">
        <authorList>
            <person name="Varghese N."/>
            <person name="Submissions S."/>
        </authorList>
    </citation>
    <scope>NUCLEOTIDE SEQUENCE [LARGE SCALE GENOMIC DNA]</scope>
    <source>
        <strain evidence="3">XBD1002</strain>
    </source>
</reference>
<evidence type="ECO:0000313" key="3">
    <source>
        <dbReference type="Proteomes" id="UP000182737"/>
    </source>
</evidence>
<feature type="domain" description="Metallo-beta-lactamase" evidence="1">
    <location>
        <begin position="35"/>
        <end position="261"/>
    </location>
</feature>
<dbReference type="InterPro" id="IPR036866">
    <property type="entry name" value="RibonucZ/Hydroxyglut_hydro"/>
</dbReference>
<name>A0A1I3L6U3_9SPIR</name>
<dbReference type="PANTHER" id="PTHR42663">
    <property type="entry name" value="HYDROLASE C777.06C-RELATED-RELATED"/>
    <property type="match status" value="1"/>
</dbReference>
<dbReference type="Gene3D" id="3.60.15.10">
    <property type="entry name" value="Ribonuclease Z/Hydroxyacylglutathione hydrolase-like"/>
    <property type="match status" value="1"/>
</dbReference>
<dbReference type="OrthoDB" id="9800940at2"/>
<proteinExistence type="predicted"/>
<dbReference type="Proteomes" id="UP000182737">
    <property type="component" value="Unassembled WGS sequence"/>
</dbReference>
<evidence type="ECO:0000259" key="1">
    <source>
        <dbReference type="SMART" id="SM00849"/>
    </source>
</evidence>